<dbReference type="RefSeq" id="WP_002460164.1">
    <property type="nucleotide sequence ID" value="NZ_AP021848.1"/>
</dbReference>
<organism evidence="3 5">
    <name type="scientific">Staphylococcus lugdunensis</name>
    <dbReference type="NCBI Taxonomy" id="28035"/>
    <lineage>
        <taxon>Bacteria</taxon>
        <taxon>Bacillati</taxon>
        <taxon>Bacillota</taxon>
        <taxon>Bacilli</taxon>
        <taxon>Bacillales</taxon>
        <taxon>Staphylococcaceae</taxon>
        <taxon>Staphylococcus</taxon>
    </lineage>
</organism>
<dbReference type="GeneID" id="58091387"/>
<dbReference type="EMBL" id="LRQI01000020">
    <property type="protein sequence ID" value="KXA40003.1"/>
    <property type="molecule type" value="Genomic_DNA"/>
</dbReference>
<reference evidence="2 4" key="1">
    <citation type="submission" date="2016-01" db="EMBL/GenBank/DDBJ databases">
        <authorList>
            <person name="Mitreva M."/>
            <person name="Pepin K.H."/>
            <person name="Mihindukulasuriya K.A."/>
            <person name="Fulton R."/>
            <person name="Fronick C."/>
            <person name="O'Laughlin M."/>
            <person name="Miner T."/>
            <person name="Herter B."/>
            <person name="Rosa B.A."/>
            <person name="Cordes M."/>
            <person name="Tomlinson C."/>
            <person name="Wollam A."/>
            <person name="Palsikar V.B."/>
            <person name="Mardis E.R."/>
            <person name="Wilson R.K."/>
        </authorList>
    </citation>
    <scope>NUCLEOTIDE SEQUENCE [LARGE SCALE GENOMIC DNA]</scope>
    <source>
        <strain evidence="2 4">MJR7738</strain>
    </source>
</reference>
<sequence>MEQSRSQHPTYQRTQYQPDYQLQTTKKRSWVSIIIHFIVLVLTAISGYSMYKQPLFIFGLKDTEVGYTQLKNFKQSLSNLTELSINSDQVTKLNGLGLSDIAKQLEALSIKPEHIEQLKSVIEQINMLFNIFFGLCILSLILTILTLLFNRTLLKLLNFLSIASMLAIVVYFMIAIDYLAQRIAKLLNNAYVQITPDQVIIEADATHNAIILLICCLALIFLSLFFRSKRQIKRL</sequence>
<dbReference type="AlphaFoldDB" id="A0A133QB79"/>
<evidence type="ECO:0000313" key="5">
    <source>
        <dbReference type="Proteomes" id="UP000293637"/>
    </source>
</evidence>
<accession>A0A133QB79</accession>
<name>A0A133QB79_STALU</name>
<dbReference type="STRING" id="28035.B6N84_03225"/>
<protein>
    <submittedName>
        <fullName evidence="3">Uncharacterized protein</fullName>
    </submittedName>
</protein>
<feature type="transmembrane region" description="Helical" evidence="1">
    <location>
        <begin position="156"/>
        <end position="176"/>
    </location>
</feature>
<dbReference type="eggNOG" id="ENOG50302A8">
    <property type="taxonomic scope" value="Bacteria"/>
</dbReference>
<comment type="caution">
    <text evidence="3">The sequence shown here is derived from an EMBL/GenBank/DDBJ whole genome shotgun (WGS) entry which is preliminary data.</text>
</comment>
<dbReference type="EMBL" id="SCHB01000001">
    <property type="protein sequence ID" value="TBW73371.1"/>
    <property type="molecule type" value="Genomic_DNA"/>
</dbReference>
<proteinExistence type="predicted"/>
<reference evidence="3 5" key="2">
    <citation type="journal article" date="2019" name="Sci. Transl. Med.">
        <title>Quorum sensing between bacterial species on the skin protects against epidermal injury in atopic dermatitis.</title>
        <authorList>
            <person name="Williams M.R."/>
        </authorList>
    </citation>
    <scope>NUCLEOTIDE SEQUENCE [LARGE SCALE GENOMIC DNA]</scope>
    <source>
        <strain evidence="3 5">E7</strain>
    </source>
</reference>
<feature type="transmembrane region" description="Helical" evidence="1">
    <location>
        <begin position="209"/>
        <end position="226"/>
    </location>
</feature>
<feature type="transmembrane region" description="Helical" evidence="1">
    <location>
        <begin position="30"/>
        <end position="51"/>
    </location>
</feature>
<evidence type="ECO:0000313" key="4">
    <source>
        <dbReference type="Proteomes" id="UP000070063"/>
    </source>
</evidence>
<keyword evidence="1" id="KW-0812">Transmembrane</keyword>
<evidence type="ECO:0000256" key="1">
    <source>
        <dbReference type="SAM" id="Phobius"/>
    </source>
</evidence>
<dbReference type="Proteomes" id="UP000070063">
    <property type="component" value="Unassembled WGS sequence"/>
</dbReference>
<keyword evidence="1" id="KW-1133">Transmembrane helix</keyword>
<gene>
    <name evidence="3" type="ORF">EQ812_00795</name>
    <name evidence="2" type="ORF">HMPREF3225_00438</name>
</gene>
<dbReference type="Proteomes" id="UP000293637">
    <property type="component" value="Unassembled WGS sequence"/>
</dbReference>
<keyword evidence="1" id="KW-0472">Membrane</keyword>
<evidence type="ECO:0000313" key="2">
    <source>
        <dbReference type="EMBL" id="KXA40003.1"/>
    </source>
</evidence>
<evidence type="ECO:0000313" key="3">
    <source>
        <dbReference type="EMBL" id="TBW73371.1"/>
    </source>
</evidence>
<feature type="transmembrane region" description="Helical" evidence="1">
    <location>
        <begin position="127"/>
        <end position="149"/>
    </location>
</feature>